<reference evidence="7 8" key="1">
    <citation type="submission" date="2019-11" db="EMBL/GenBank/DDBJ databases">
        <authorList>
            <person name="Li J."/>
        </authorList>
    </citation>
    <scope>NUCLEOTIDE SEQUENCE [LARGE SCALE GENOMIC DNA]</scope>
    <source>
        <strain evidence="7 8">J4</strain>
    </source>
</reference>
<dbReference type="AlphaFoldDB" id="A0A6G1X725"/>
<sequence>MMLLIGEFLVKLRGVSGALGFGFLFLYFATYLSPANLLIASAFYLLAIALLIIDGKILNDGTLSVIGVILMLFIVGSVTSSWLTGLYGVIGVILGIMCSFLFLKVFPKRNMWDKITLFDRLTKEAGYNSMNESYQELIHQKGIAVTDLRPTGTIKIGEREYSAISNGKWVGSGEKIVVTHADGTKIMVDVVEG</sequence>
<comment type="caution">
    <text evidence="7">The sequence shown here is derived from an EMBL/GenBank/DDBJ whole genome shotgun (WGS) entry which is preliminary data.</text>
</comment>
<dbReference type="Pfam" id="PF01957">
    <property type="entry name" value="NfeD"/>
    <property type="match status" value="1"/>
</dbReference>
<dbReference type="PANTHER" id="PTHR33507">
    <property type="entry name" value="INNER MEMBRANE PROTEIN YBBJ"/>
    <property type="match status" value="1"/>
</dbReference>
<keyword evidence="2 5" id="KW-0812">Transmembrane</keyword>
<feature type="transmembrane region" description="Helical" evidence="5">
    <location>
        <begin position="35"/>
        <end position="53"/>
    </location>
</feature>
<accession>A0A6G1X725</accession>
<evidence type="ECO:0000256" key="3">
    <source>
        <dbReference type="ARBA" id="ARBA00022989"/>
    </source>
</evidence>
<dbReference type="InterPro" id="IPR052165">
    <property type="entry name" value="Membrane_assoc_protease"/>
</dbReference>
<evidence type="ECO:0000256" key="5">
    <source>
        <dbReference type="SAM" id="Phobius"/>
    </source>
</evidence>
<dbReference type="PANTHER" id="PTHR33507:SF3">
    <property type="entry name" value="INNER MEMBRANE PROTEIN YBBJ"/>
    <property type="match status" value="1"/>
</dbReference>
<comment type="subcellular location">
    <subcellularLocation>
        <location evidence="1">Membrane</location>
        <topology evidence="1">Multi-pass membrane protein</topology>
    </subcellularLocation>
</comment>
<keyword evidence="4 5" id="KW-0472">Membrane</keyword>
<organism evidence="7 8">
    <name type="scientific">Salinibacillus xinjiangensis</name>
    <dbReference type="NCBI Taxonomy" id="1229268"/>
    <lineage>
        <taxon>Bacteria</taxon>
        <taxon>Bacillati</taxon>
        <taxon>Bacillota</taxon>
        <taxon>Bacilli</taxon>
        <taxon>Bacillales</taxon>
        <taxon>Bacillaceae</taxon>
        <taxon>Salinibacillus</taxon>
    </lineage>
</organism>
<dbReference type="Gene3D" id="2.40.50.140">
    <property type="entry name" value="Nucleic acid-binding proteins"/>
    <property type="match status" value="1"/>
</dbReference>
<dbReference type="Proteomes" id="UP000480185">
    <property type="component" value="Unassembled WGS sequence"/>
</dbReference>
<dbReference type="InterPro" id="IPR012340">
    <property type="entry name" value="NA-bd_OB-fold"/>
</dbReference>
<protein>
    <submittedName>
        <fullName evidence="7">Nodulation protein NfeD</fullName>
    </submittedName>
</protein>
<name>A0A6G1X725_9BACI</name>
<dbReference type="InterPro" id="IPR002810">
    <property type="entry name" value="NfeD-like_C"/>
</dbReference>
<feature type="transmembrane region" description="Helical" evidence="5">
    <location>
        <begin position="85"/>
        <end position="106"/>
    </location>
</feature>
<proteinExistence type="predicted"/>
<feature type="transmembrane region" description="Helical" evidence="5">
    <location>
        <begin position="12"/>
        <end position="29"/>
    </location>
</feature>
<keyword evidence="3 5" id="KW-1133">Transmembrane helix</keyword>
<dbReference type="EMBL" id="WJNH01000005">
    <property type="protein sequence ID" value="MRG86608.1"/>
    <property type="molecule type" value="Genomic_DNA"/>
</dbReference>
<feature type="transmembrane region" description="Helical" evidence="5">
    <location>
        <begin position="60"/>
        <end position="79"/>
    </location>
</feature>
<evidence type="ECO:0000313" key="8">
    <source>
        <dbReference type="Proteomes" id="UP000480185"/>
    </source>
</evidence>
<evidence type="ECO:0000259" key="6">
    <source>
        <dbReference type="Pfam" id="PF01957"/>
    </source>
</evidence>
<evidence type="ECO:0000256" key="4">
    <source>
        <dbReference type="ARBA" id="ARBA00023136"/>
    </source>
</evidence>
<evidence type="ECO:0000256" key="2">
    <source>
        <dbReference type="ARBA" id="ARBA00022692"/>
    </source>
</evidence>
<gene>
    <name evidence="7" type="ORF">GH754_09750</name>
</gene>
<keyword evidence="8" id="KW-1185">Reference proteome</keyword>
<feature type="domain" description="NfeD-like C-terminal" evidence="6">
    <location>
        <begin position="135"/>
        <end position="188"/>
    </location>
</feature>
<evidence type="ECO:0000313" key="7">
    <source>
        <dbReference type="EMBL" id="MRG86608.1"/>
    </source>
</evidence>
<dbReference type="GO" id="GO:0005886">
    <property type="term" value="C:plasma membrane"/>
    <property type="evidence" value="ECO:0007669"/>
    <property type="project" value="TreeGrafter"/>
</dbReference>
<dbReference type="OrthoDB" id="9806253at2"/>
<evidence type="ECO:0000256" key="1">
    <source>
        <dbReference type="ARBA" id="ARBA00004141"/>
    </source>
</evidence>